<evidence type="ECO:0000313" key="2">
    <source>
        <dbReference type="EMBL" id="CAL4095100.1"/>
    </source>
</evidence>
<protein>
    <submittedName>
        <fullName evidence="2">Uncharacterized protein</fullName>
    </submittedName>
</protein>
<dbReference type="Proteomes" id="UP001497623">
    <property type="component" value="Unassembled WGS sequence"/>
</dbReference>
<comment type="caution">
    <text evidence="2">The sequence shown here is derived from an EMBL/GenBank/DDBJ whole genome shotgun (WGS) entry which is preliminary data.</text>
</comment>
<evidence type="ECO:0000313" key="3">
    <source>
        <dbReference type="Proteomes" id="UP001497623"/>
    </source>
</evidence>
<dbReference type="AlphaFoldDB" id="A0AAV2QR19"/>
<feature type="region of interest" description="Disordered" evidence="1">
    <location>
        <begin position="1"/>
        <end position="25"/>
    </location>
</feature>
<reference evidence="2 3" key="1">
    <citation type="submission" date="2024-05" db="EMBL/GenBank/DDBJ databases">
        <authorList>
            <person name="Wallberg A."/>
        </authorList>
    </citation>
    <scope>NUCLEOTIDE SEQUENCE [LARGE SCALE GENOMIC DNA]</scope>
</reference>
<name>A0AAV2QR19_MEGNR</name>
<proteinExistence type="predicted"/>
<keyword evidence="3" id="KW-1185">Reference proteome</keyword>
<gene>
    <name evidence="2" type="ORF">MNOR_LOCUS15323</name>
</gene>
<evidence type="ECO:0000256" key="1">
    <source>
        <dbReference type="SAM" id="MobiDB-lite"/>
    </source>
</evidence>
<sequence length="148" mass="16807">MDTTSPQTRRLEKKRKYNAKKRARKRVNKAKLNNQRCYKCLSRNCTSKNNSEECNNFKVCNRCLIRVSPATVKFCATSCRRKIRFAEKICKIHHGILCFGDICKSCTPSAIISSIDASGVCIQDSPVNEELLMIISGGNVTFDRYGIF</sequence>
<feature type="compositionally biased region" description="Basic residues" evidence="1">
    <location>
        <begin position="11"/>
        <end position="25"/>
    </location>
</feature>
<dbReference type="EMBL" id="CAXKWB010009536">
    <property type="protein sequence ID" value="CAL4095100.1"/>
    <property type="molecule type" value="Genomic_DNA"/>
</dbReference>
<accession>A0AAV2QR19</accession>
<organism evidence="2 3">
    <name type="scientific">Meganyctiphanes norvegica</name>
    <name type="common">Northern krill</name>
    <name type="synonym">Thysanopoda norvegica</name>
    <dbReference type="NCBI Taxonomy" id="48144"/>
    <lineage>
        <taxon>Eukaryota</taxon>
        <taxon>Metazoa</taxon>
        <taxon>Ecdysozoa</taxon>
        <taxon>Arthropoda</taxon>
        <taxon>Crustacea</taxon>
        <taxon>Multicrustacea</taxon>
        <taxon>Malacostraca</taxon>
        <taxon>Eumalacostraca</taxon>
        <taxon>Eucarida</taxon>
        <taxon>Euphausiacea</taxon>
        <taxon>Euphausiidae</taxon>
        <taxon>Meganyctiphanes</taxon>
    </lineage>
</organism>